<feature type="non-terminal residue" evidence="2">
    <location>
        <position position="126"/>
    </location>
</feature>
<feature type="region of interest" description="Disordered" evidence="1">
    <location>
        <begin position="1"/>
        <end position="40"/>
    </location>
</feature>
<feature type="region of interest" description="Disordered" evidence="1">
    <location>
        <begin position="61"/>
        <end position="80"/>
    </location>
</feature>
<feature type="compositionally biased region" description="Basic residues" evidence="1">
    <location>
        <begin position="31"/>
        <end position="40"/>
    </location>
</feature>
<accession>A0A699WWH4</accession>
<sequence>ERVAPTAHHRNEGVGSSRGHAPGPVASRKPIGAHRARPKGSKFVGAQIGCRASVGQAHAHARIDEAAAGRQPQGGDKGQTAIGLARRAQQGGIEADEVGSGRRNWPFSEGVMVVGAGRITEADGVG</sequence>
<evidence type="ECO:0000313" key="2">
    <source>
        <dbReference type="EMBL" id="GFD49201.1"/>
    </source>
</evidence>
<proteinExistence type="predicted"/>
<dbReference type="AlphaFoldDB" id="A0A699WWH4"/>
<feature type="non-terminal residue" evidence="2">
    <location>
        <position position="1"/>
    </location>
</feature>
<comment type="caution">
    <text evidence="2">The sequence shown here is derived from an EMBL/GenBank/DDBJ whole genome shotgun (WGS) entry which is preliminary data.</text>
</comment>
<gene>
    <name evidence="2" type="ORF">Tci_921170</name>
</gene>
<evidence type="ECO:0000256" key="1">
    <source>
        <dbReference type="SAM" id="MobiDB-lite"/>
    </source>
</evidence>
<organism evidence="2">
    <name type="scientific">Tanacetum cinerariifolium</name>
    <name type="common">Dalmatian daisy</name>
    <name type="synonym">Chrysanthemum cinerariifolium</name>
    <dbReference type="NCBI Taxonomy" id="118510"/>
    <lineage>
        <taxon>Eukaryota</taxon>
        <taxon>Viridiplantae</taxon>
        <taxon>Streptophyta</taxon>
        <taxon>Embryophyta</taxon>
        <taxon>Tracheophyta</taxon>
        <taxon>Spermatophyta</taxon>
        <taxon>Magnoliopsida</taxon>
        <taxon>eudicotyledons</taxon>
        <taxon>Gunneridae</taxon>
        <taxon>Pentapetalae</taxon>
        <taxon>asterids</taxon>
        <taxon>campanulids</taxon>
        <taxon>Asterales</taxon>
        <taxon>Asteraceae</taxon>
        <taxon>Asteroideae</taxon>
        <taxon>Anthemideae</taxon>
        <taxon>Anthemidinae</taxon>
        <taxon>Tanacetum</taxon>
    </lineage>
</organism>
<protein>
    <submittedName>
        <fullName evidence="2">Uncharacterized protein</fullName>
    </submittedName>
</protein>
<name>A0A699WWH4_TANCI</name>
<reference evidence="2" key="1">
    <citation type="journal article" date="2019" name="Sci. Rep.">
        <title>Draft genome of Tanacetum cinerariifolium, the natural source of mosquito coil.</title>
        <authorList>
            <person name="Yamashiro T."/>
            <person name="Shiraishi A."/>
            <person name="Satake H."/>
            <person name="Nakayama K."/>
        </authorList>
    </citation>
    <scope>NUCLEOTIDE SEQUENCE</scope>
</reference>
<dbReference type="EMBL" id="BKCJ011737548">
    <property type="protein sequence ID" value="GFD49201.1"/>
    <property type="molecule type" value="Genomic_DNA"/>
</dbReference>